<protein>
    <submittedName>
        <fullName evidence="3">Uncharacterized protein</fullName>
    </submittedName>
</protein>
<evidence type="ECO:0000256" key="2">
    <source>
        <dbReference type="SAM" id="SignalP"/>
    </source>
</evidence>
<keyword evidence="2" id="KW-0732">Signal</keyword>
<evidence type="ECO:0000313" key="3">
    <source>
        <dbReference type="EMBL" id="KAJ7686709.1"/>
    </source>
</evidence>
<dbReference type="Gene3D" id="2.60.120.260">
    <property type="entry name" value="Galactose-binding domain-like"/>
    <property type="match status" value="1"/>
</dbReference>
<feature type="compositionally biased region" description="Polar residues" evidence="1">
    <location>
        <begin position="133"/>
        <end position="159"/>
    </location>
</feature>
<proteinExistence type="predicted"/>
<evidence type="ECO:0000313" key="4">
    <source>
        <dbReference type="Proteomes" id="UP001221757"/>
    </source>
</evidence>
<feature type="chain" id="PRO_5042271720" evidence="2">
    <location>
        <begin position="21"/>
        <end position="183"/>
    </location>
</feature>
<sequence>MIAYCALGLTLIFMPPLLLPWHQPDPSQVYNSTWHDGSLRSGSFTFQGSAVYIYGTDVFNPANISFSMNSPPIVSFHYYAGSNYVDRSLFFMASGLDDAEHTVTWILETGSAGGGSASFDYAIVTIDQANTPSTSSTLAGSTTNAVGDTSGNARSSTSRGHIPRYHPGNVPATFLNIAAIPIP</sequence>
<evidence type="ECO:0000256" key="1">
    <source>
        <dbReference type="SAM" id="MobiDB-lite"/>
    </source>
</evidence>
<name>A0AAD7DDE6_MYCRO</name>
<dbReference type="AlphaFoldDB" id="A0AAD7DDE6"/>
<accession>A0AAD7DDE6</accession>
<organism evidence="3 4">
    <name type="scientific">Mycena rosella</name>
    <name type="common">Pink bonnet</name>
    <name type="synonym">Agaricus rosellus</name>
    <dbReference type="NCBI Taxonomy" id="1033263"/>
    <lineage>
        <taxon>Eukaryota</taxon>
        <taxon>Fungi</taxon>
        <taxon>Dikarya</taxon>
        <taxon>Basidiomycota</taxon>
        <taxon>Agaricomycotina</taxon>
        <taxon>Agaricomycetes</taxon>
        <taxon>Agaricomycetidae</taxon>
        <taxon>Agaricales</taxon>
        <taxon>Marasmiineae</taxon>
        <taxon>Mycenaceae</taxon>
        <taxon>Mycena</taxon>
    </lineage>
</organism>
<feature type="signal peptide" evidence="2">
    <location>
        <begin position="1"/>
        <end position="20"/>
    </location>
</feature>
<keyword evidence="4" id="KW-1185">Reference proteome</keyword>
<dbReference type="EMBL" id="JARKIE010000094">
    <property type="protein sequence ID" value="KAJ7686709.1"/>
    <property type="molecule type" value="Genomic_DNA"/>
</dbReference>
<feature type="region of interest" description="Disordered" evidence="1">
    <location>
        <begin position="133"/>
        <end position="163"/>
    </location>
</feature>
<gene>
    <name evidence="3" type="ORF">B0H17DRAFT_1204132</name>
</gene>
<reference evidence="3" key="1">
    <citation type="submission" date="2023-03" db="EMBL/GenBank/DDBJ databases">
        <title>Massive genome expansion in bonnet fungi (Mycena s.s.) driven by repeated elements and novel gene families across ecological guilds.</title>
        <authorList>
            <consortium name="Lawrence Berkeley National Laboratory"/>
            <person name="Harder C.B."/>
            <person name="Miyauchi S."/>
            <person name="Viragh M."/>
            <person name="Kuo A."/>
            <person name="Thoen E."/>
            <person name="Andreopoulos B."/>
            <person name="Lu D."/>
            <person name="Skrede I."/>
            <person name="Drula E."/>
            <person name="Henrissat B."/>
            <person name="Morin E."/>
            <person name="Kohler A."/>
            <person name="Barry K."/>
            <person name="LaButti K."/>
            <person name="Morin E."/>
            <person name="Salamov A."/>
            <person name="Lipzen A."/>
            <person name="Mereny Z."/>
            <person name="Hegedus B."/>
            <person name="Baldrian P."/>
            <person name="Stursova M."/>
            <person name="Weitz H."/>
            <person name="Taylor A."/>
            <person name="Grigoriev I.V."/>
            <person name="Nagy L.G."/>
            <person name="Martin F."/>
            <person name="Kauserud H."/>
        </authorList>
    </citation>
    <scope>NUCLEOTIDE SEQUENCE</scope>
    <source>
        <strain evidence="3">CBHHK067</strain>
    </source>
</reference>
<comment type="caution">
    <text evidence="3">The sequence shown here is derived from an EMBL/GenBank/DDBJ whole genome shotgun (WGS) entry which is preliminary data.</text>
</comment>
<dbReference type="Proteomes" id="UP001221757">
    <property type="component" value="Unassembled WGS sequence"/>
</dbReference>